<keyword evidence="4 9" id="KW-0808">Transferase</keyword>
<dbReference type="RefSeq" id="WP_015826412.1">
    <property type="nucleotide sequence ID" value="NC_012982.1"/>
</dbReference>
<dbReference type="GO" id="GO:0030170">
    <property type="term" value="F:pyridoxal phosphate binding"/>
    <property type="evidence" value="ECO:0007669"/>
    <property type="project" value="UniProtKB-UniRule"/>
</dbReference>
<gene>
    <name evidence="9" type="primary">bioA</name>
    <name evidence="10" type="ordered locus">Hbal_0560</name>
</gene>
<feature type="binding site" evidence="9">
    <location>
        <position position="243"/>
    </location>
    <ligand>
        <name>pyridoxal 5'-phosphate</name>
        <dbReference type="ChEBI" id="CHEBI:597326"/>
    </ligand>
</feature>
<dbReference type="EMBL" id="CP001678">
    <property type="protein sequence ID" value="ACT58262.1"/>
    <property type="molecule type" value="Genomic_DNA"/>
</dbReference>
<feature type="binding site" evidence="9">
    <location>
        <position position="150"/>
    </location>
    <ligand>
        <name>substrate</name>
    </ligand>
</feature>
<dbReference type="GO" id="GO:0009102">
    <property type="term" value="P:biotin biosynthetic process"/>
    <property type="evidence" value="ECO:0007669"/>
    <property type="project" value="UniProtKB-UniRule"/>
</dbReference>
<feature type="site" description="Participates in the substrate recognition with KAPA and in a stacking interaction with the adenine ring of SAM" evidence="9">
    <location>
        <position position="22"/>
    </location>
</feature>
<dbReference type="HOGENOM" id="CLU_016922_4_3_5"/>
<dbReference type="OrthoDB" id="9801834at2"/>
<evidence type="ECO:0000256" key="4">
    <source>
        <dbReference type="ARBA" id="ARBA00022679"/>
    </source>
</evidence>
<keyword evidence="3 9" id="KW-0032">Aminotransferase</keyword>
<dbReference type="InterPro" id="IPR015424">
    <property type="entry name" value="PyrdxlP-dep_Trfase"/>
</dbReference>
<comment type="catalytic activity">
    <reaction evidence="8 9">
        <text>(8S)-8-amino-7-oxononanoate + S-adenosyl-L-methionine = S-adenosyl-4-methylsulfanyl-2-oxobutanoate + (7R,8S)-7,8-diammoniononanoate</text>
        <dbReference type="Rhea" id="RHEA:16861"/>
        <dbReference type="ChEBI" id="CHEBI:16490"/>
        <dbReference type="ChEBI" id="CHEBI:59789"/>
        <dbReference type="ChEBI" id="CHEBI:149468"/>
        <dbReference type="ChEBI" id="CHEBI:149469"/>
        <dbReference type="EC" id="2.6.1.62"/>
    </reaction>
</comment>
<protein>
    <recommendedName>
        <fullName evidence="9">Adenosylmethionine-8-amino-7-oxononanoate aminotransferase</fullName>
        <ecNumber evidence="9">2.6.1.62</ecNumber>
    </recommendedName>
    <alternativeName>
        <fullName evidence="9">7,8-diamino-pelargonic acid aminotransferase</fullName>
        <shortName evidence="9">DAPA AT</shortName>
        <shortName evidence="9">DAPA aminotransferase</shortName>
    </alternativeName>
    <alternativeName>
        <fullName evidence="9">7,8-diaminononanoate synthase</fullName>
        <shortName evidence="9">DANS</shortName>
    </alternativeName>
    <alternativeName>
        <fullName evidence="9">Diaminopelargonic acid synthase</fullName>
    </alternativeName>
</protein>
<keyword evidence="7 9" id="KW-0663">Pyridoxal phosphate</keyword>
<dbReference type="GO" id="GO:0004015">
    <property type="term" value="F:adenosylmethionine-8-amino-7-oxononanoate transaminase activity"/>
    <property type="evidence" value="ECO:0007669"/>
    <property type="project" value="UniProtKB-UniRule"/>
</dbReference>
<evidence type="ECO:0000313" key="10">
    <source>
        <dbReference type="EMBL" id="ACT58262.1"/>
    </source>
</evidence>
<feature type="binding site" evidence="9">
    <location>
        <position position="57"/>
    </location>
    <ligand>
        <name>substrate</name>
    </ligand>
</feature>
<dbReference type="GO" id="GO:0005737">
    <property type="term" value="C:cytoplasm"/>
    <property type="evidence" value="ECO:0007669"/>
    <property type="project" value="UniProtKB-SubCell"/>
</dbReference>
<dbReference type="eggNOG" id="COG0161">
    <property type="taxonomic scope" value="Bacteria"/>
</dbReference>
<dbReference type="InterPro" id="IPR005815">
    <property type="entry name" value="BioA"/>
</dbReference>
<dbReference type="NCBIfam" id="NF004624">
    <property type="entry name" value="PRK05964.1"/>
    <property type="match status" value="1"/>
</dbReference>
<dbReference type="EC" id="2.6.1.62" evidence="9"/>
<dbReference type="InterPro" id="IPR005814">
    <property type="entry name" value="Aminotrans_3"/>
</dbReference>
<dbReference type="InterPro" id="IPR015422">
    <property type="entry name" value="PyrdxlP-dep_Trfase_small"/>
</dbReference>
<dbReference type="PANTHER" id="PTHR42684:SF17">
    <property type="entry name" value="ADENOSYLMETHIONINE-8-AMINO-7-OXONONANOATE AMINOTRANSFERASE"/>
    <property type="match status" value="1"/>
</dbReference>
<feature type="binding site" evidence="9">
    <location>
        <position position="272"/>
    </location>
    <ligand>
        <name>substrate</name>
    </ligand>
</feature>
<dbReference type="FunFam" id="3.40.640.10:FF:000004">
    <property type="entry name" value="Acetylornithine aminotransferase"/>
    <property type="match status" value="1"/>
</dbReference>
<proteinExistence type="inferred from homology"/>
<keyword evidence="5 9" id="KW-0949">S-adenosyl-L-methionine</keyword>
<dbReference type="HAMAP" id="MF_00834">
    <property type="entry name" value="BioA"/>
    <property type="match status" value="1"/>
</dbReference>
<sequence length="425" mass="46683">MSSDKSKIEWLDTGLDHIWLPYTQMQTNPKPAAVSHTQNASIFLEDGTQLIDGIGSWWTNVHGYNHPKLKDALIKQLETMPHIMLGGLGHKSAYQLATRLAQITPGDLSRTFFVESGSVAVEVAMKVAVQFWLNTTGKVRPKFMSFKGGYHGDTFAAMSVCDPDEGMHSLFGPALANQYVLDLPEDEDSKFLFEDILEDRNDIAAVIVEPLIQGAGGMRMHSPETLRYLRDTCDKFEKLLIFDEIFTGFGRTGEMFAANVAGVVPDIMTIGKALTGGVTPLAATIVTDRIYNVFHADDPNKALMHGPTFSGHALACAVAMASLDLLEEENALDRVKAIEAQFERELRPLEARDDIKQVRILGAVAAVELVNGFDLAAIRQRFIDNGVFIRPLGNVMYLSPSFSTTPEEISSLTGAIIEMVEYLAG</sequence>
<keyword evidence="6 9" id="KW-0093">Biotin biosynthesis</keyword>
<comment type="function">
    <text evidence="9">Catalyzes the transfer of the alpha-amino group from S-adenosyl-L-methionine (SAM) to 7-keto-8-aminopelargonic acid (KAPA) to form 7,8-diaminopelargonic acid (DAPA). It is the only aminotransferase known to utilize SAM as an amino donor.</text>
</comment>
<feature type="modified residue" description="N6-(pyridoxal phosphate)lysine" evidence="9">
    <location>
        <position position="272"/>
    </location>
</feature>
<feature type="binding site" evidence="9">
    <location>
        <begin position="307"/>
        <end position="308"/>
    </location>
    <ligand>
        <name>pyridoxal 5'-phosphate</name>
        <dbReference type="ChEBI" id="CHEBI:597326"/>
    </ligand>
</feature>
<evidence type="ECO:0000256" key="9">
    <source>
        <dbReference type="HAMAP-Rule" id="MF_00834"/>
    </source>
</evidence>
<dbReference type="Pfam" id="PF00202">
    <property type="entry name" value="Aminotran_3"/>
    <property type="match status" value="1"/>
</dbReference>
<comment type="subcellular location">
    <subcellularLocation>
        <location evidence="9">Cytoplasm</location>
    </subcellularLocation>
</comment>
<keyword evidence="9" id="KW-0963">Cytoplasm</keyword>
<dbReference type="SUPFAM" id="SSF53383">
    <property type="entry name" value="PLP-dependent transferases"/>
    <property type="match status" value="1"/>
</dbReference>
<name>C6XNK9_HIRBI</name>
<comment type="cofactor">
    <cofactor evidence="1 9">
        <name>pyridoxal 5'-phosphate</name>
        <dbReference type="ChEBI" id="CHEBI:597326"/>
    </cofactor>
</comment>
<dbReference type="InterPro" id="IPR015421">
    <property type="entry name" value="PyrdxlP-dep_Trfase_major"/>
</dbReference>
<dbReference type="UniPathway" id="UPA00078">
    <property type="reaction ID" value="UER00160"/>
</dbReference>
<evidence type="ECO:0000256" key="2">
    <source>
        <dbReference type="ARBA" id="ARBA00005063"/>
    </source>
</evidence>
<dbReference type="AlphaFoldDB" id="C6XNK9"/>
<dbReference type="InterPro" id="IPR049704">
    <property type="entry name" value="Aminotrans_3_PPA_site"/>
</dbReference>
<evidence type="ECO:0000256" key="3">
    <source>
        <dbReference type="ARBA" id="ARBA00022576"/>
    </source>
</evidence>
<reference evidence="11" key="1">
    <citation type="journal article" date="2011" name="J. Bacteriol.">
        <title>Genome sequences of eight morphologically diverse alphaproteobacteria.</title>
        <authorList>
            <consortium name="US DOE Joint Genome Institute"/>
            <person name="Brown P.J."/>
            <person name="Kysela D.T."/>
            <person name="Buechlein A."/>
            <person name="Hemmerich C."/>
            <person name="Brun Y.V."/>
        </authorList>
    </citation>
    <scope>NUCLEOTIDE SEQUENCE [LARGE SCALE GENOMIC DNA]</scope>
    <source>
        <strain evidence="11">ATCC 49814 / DSM 5838 / IFAM 1418</strain>
    </source>
</reference>
<comment type="similarity">
    <text evidence="9">Belongs to the class-III pyridoxal-phosphate-dependent aminotransferase family. BioA subfamily.</text>
</comment>
<dbReference type="Gene3D" id="3.40.640.10">
    <property type="entry name" value="Type I PLP-dependent aspartate aminotransferase-like (Major domain)"/>
    <property type="match status" value="1"/>
</dbReference>
<organism evidence="10 11">
    <name type="scientific">Hirschia baltica (strain ATCC 49814 / DSM 5838 / IFAM 1418)</name>
    <dbReference type="NCBI Taxonomy" id="582402"/>
    <lineage>
        <taxon>Bacteria</taxon>
        <taxon>Pseudomonadati</taxon>
        <taxon>Pseudomonadota</taxon>
        <taxon>Alphaproteobacteria</taxon>
        <taxon>Hyphomonadales</taxon>
        <taxon>Hyphomonadaceae</taxon>
        <taxon>Hirschia</taxon>
    </lineage>
</organism>
<feature type="binding site" evidence="9">
    <location>
        <position position="390"/>
    </location>
    <ligand>
        <name>substrate</name>
    </ligand>
</feature>
<dbReference type="Proteomes" id="UP000002745">
    <property type="component" value="Chromosome"/>
</dbReference>
<comment type="pathway">
    <text evidence="2 9">Cofactor biosynthesis; biotin biosynthesis; 7,8-diaminononanoate from 8-amino-7-oxononanoate (SAM route): step 1/1.</text>
</comment>
<dbReference type="NCBIfam" id="TIGR00508">
    <property type="entry name" value="bioA"/>
    <property type="match status" value="1"/>
</dbReference>
<evidence type="ECO:0000313" key="11">
    <source>
        <dbReference type="Proteomes" id="UP000002745"/>
    </source>
</evidence>
<dbReference type="PIRSF" id="PIRSF000521">
    <property type="entry name" value="Transaminase_4ab_Lys_Orn"/>
    <property type="match status" value="1"/>
</dbReference>
<accession>C6XNK9</accession>
<dbReference type="PANTHER" id="PTHR42684">
    <property type="entry name" value="ADENOSYLMETHIONINE-8-AMINO-7-OXONONANOATE AMINOTRANSFERASE"/>
    <property type="match status" value="1"/>
</dbReference>
<evidence type="ECO:0000256" key="5">
    <source>
        <dbReference type="ARBA" id="ARBA00022691"/>
    </source>
</evidence>
<evidence type="ECO:0000256" key="6">
    <source>
        <dbReference type="ARBA" id="ARBA00022756"/>
    </source>
</evidence>
<dbReference type="Gene3D" id="3.90.1150.10">
    <property type="entry name" value="Aspartate Aminotransferase, domain 1"/>
    <property type="match status" value="1"/>
</dbReference>
<dbReference type="KEGG" id="hba:Hbal_0560"/>
<keyword evidence="11" id="KW-1185">Reference proteome</keyword>
<dbReference type="STRING" id="582402.Hbal_0560"/>
<feature type="binding site" evidence="9">
    <location>
        <begin position="117"/>
        <end position="118"/>
    </location>
    <ligand>
        <name>pyridoxal 5'-phosphate</name>
        <dbReference type="ChEBI" id="CHEBI:597326"/>
    </ligand>
</feature>
<comment type="subunit">
    <text evidence="9">Homodimer.</text>
</comment>
<feature type="binding site" evidence="9">
    <location>
        <position position="306"/>
    </location>
    <ligand>
        <name>substrate</name>
    </ligand>
</feature>
<dbReference type="PROSITE" id="PS00600">
    <property type="entry name" value="AA_TRANSFER_CLASS_3"/>
    <property type="match status" value="1"/>
</dbReference>
<evidence type="ECO:0000256" key="7">
    <source>
        <dbReference type="ARBA" id="ARBA00022898"/>
    </source>
</evidence>
<evidence type="ECO:0000256" key="1">
    <source>
        <dbReference type="ARBA" id="ARBA00001933"/>
    </source>
</evidence>
<evidence type="ECO:0000256" key="8">
    <source>
        <dbReference type="ARBA" id="ARBA00048449"/>
    </source>
</evidence>
<dbReference type="CDD" id="cd00610">
    <property type="entry name" value="OAT_like"/>
    <property type="match status" value="1"/>
</dbReference>